<evidence type="ECO:0000259" key="13">
    <source>
        <dbReference type="PROSITE" id="PS50157"/>
    </source>
</evidence>
<keyword evidence="5" id="KW-0862">Zinc</keyword>
<feature type="domain" description="C2H2-type" evidence="13">
    <location>
        <begin position="149"/>
        <end position="178"/>
    </location>
</feature>
<evidence type="ECO:0000256" key="3">
    <source>
        <dbReference type="ARBA" id="ARBA00022737"/>
    </source>
</evidence>
<gene>
    <name evidence="14" type="ORF">BZG36_02909</name>
</gene>
<reference evidence="14 15" key="1">
    <citation type="journal article" date="2017" name="Mycologia">
        <title>Bifiguratus adelaidae, gen. et sp. nov., a new member of Mucoromycotina in endophytic and soil-dwelling habitats.</title>
        <authorList>
            <person name="Torres-Cruz T.J."/>
            <person name="Billingsley Tobias T.L."/>
            <person name="Almatruk M."/>
            <person name="Hesse C."/>
            <person name="Kuske C.R."/>
            <person name="Desiro A."/>
            <person name="Benucci G.M."/>
            <person name="Bonito G."/>
            <person name="Stajich J.E."/>
            <person name="Dunlap C."/>
            <person name="Arnold A.E."/>
            <person name="Porras-Alfaro A."/>
        </authorList>
    </citation>
    <scope>NUCLEOTIDE SEQUENCE [LARGE SCALE GENOMIC DNA]</scope>
    <source>
        <strain evidence="14 15">AZ0501</strain>
    </source>
</reference>
<comment type="subcellular location">
    <subcellularLocation>
        <location evidence="1">Nucleus</location>
    </subcellularLocation>
</comment>
<dbReference type="FunFam" id="3.30.160.60:FF:000089">
    <property type="entry name" value="DNA-binding protein creA"/>
    <property type="match status" value="1"/>
</dbReference>
<evidence type="ECO:0000256" key="4">
    <source>
        <dbReference type="ARBA" id="ARBA00022771"/>
    </source>
</evidence>
<dbReference type="GO" id="GO:0000978">
    <property type="term" value="F:RNA polymerase II cis-regulatory region sequence-specific DNA binding"/>
    <property type="evidence" value="ECO:0007669"/>
    <property type="project" value="TreeGrafter"/>
</dbReference>
<dbReference type="EMBL" id="MVBO01000041">
    <property type="protein sequence ID" value="OZJ04434.1"/>
    <property type="molecule type" value="Genomic_DNA"/>
</dbReference>
<feature type="region of interest" description="Disordered" evidence="12">
    <location>
        <begin position="201"/>
        <end position="220"/>
    </location>
</feature>
<evidence type="ECO:0000313" key="14">
    <source>
        <dbReference type="EMBL" id="OZJ04434.1"/>
    </source>
</evidence>
<evidence type="ECO:0000256" key="12">
    <source>
        <dbReference type="SAM" id="MobiDB-lite"/>
    </source>
</evidence>
<dbReference type="GO" id="GO:0005737">
    <property type="term" value="C:cytoplasm"/>
    <property type="evidence" value="ECO:0007669"/>
    <property type="project" value="TreeGrafter"/>
</dbReference>
<dbReference type="Pfam" id="PF00096">
    <property type="entry name" value="zf-C2H2"/>
    <property type="match status" value="2"/>
</dbReference>
<feature type="domain" description="C2H2-type" evidence="13">
    <location>
        <begin position="34"/>
        <end position="61"/>
    </location>
</feature>
<evidence type="ECO:0000313" key="15">
    <source>
        <dbReference type="Proteomes" id="UP000242875"/>
    </source>
</evidence>
<dbReference type="Gene3D" id="3.30.160.60">
    <property type="entry name" value="Classic Zinc Finger"/>
    <property type="match status" value="2"/>
</dbReference>
<dbReference type="FunFam" id="3.30.160.60:FF:000125">
    <property type="entry name" value="Putative zinc finger protein 143"/>
    <property type="match status" value="1"/>
</dbReference>
<keyword evidence="9" id="KW-0539">Nucleus</keyword>
<evidence type="ECO:0000256" key="1">
    <source>
        <dbReference type="ARBA" id="ARBA00004123"/>
    </source>
</evidence>
<protein>
    <recommendedName>
        <fullName evidence="13">C2H2-type domain-containing protein</fullName>
    </recommendedName>
</protein>
<keyword evidence="2" id="KW-0479">Metal-binding</keyword>
<dbReference type="PROSITE" id="PS50157">
    <property type="entry name" value="ZINC_FINGER_C2H2_2"/>
    <property type="match status" value="3"/>
</dbReference>
<evidence type="ECO:0000256" key="6">
    <source>
        <dbReference type="ARBA" id="ARBA00023015"/>
    </source>
</evidence>
<evidence type="ECO:0000256" key="5">
    <source>
        <dbReference type="ARBA" id="ARBA00022833"/>
    </source>
</evidence>
<evidence type="ECO:0000256" key="7">
    <source>
        <dbReference type="ARBA" id="ARBA00023125"/>
    </source>
</evidence>
<evidence type="ECO:0000256" key="8">
    <source>
        <dbReference type="ARBA" id="ARBA00023163"/>
    </source>
</evidence>
<proteinExistence type="inferred from homology"/>
<evidence type="ECO:0000256" key="11">
    <source>
        <dbReference type="PROSITE-ProRule" id="PRU00042"/>
    </source>
</evidence>
<dbReference type="GO" id="GO:0008270">
    <property type="term" value="F:zinc ion binding"/>
    <property type="evidence" value="ECO:0007669"/>
    <property type="project" value="UniProtKB-KW"/>
</dbReference>
<organism evidence="14 15">
    <name type="scientific">Bifiguratus adelaidae</name>
    <dbReference type="NCBI Taxonomy" id="1938954"/>
    <lineage>
        <taxon>Eukaryota</taxon>
        <taxon>Fungi</taxon>
        <taxon>Fungi incertae sedis</taxon>
        <taxon>Mucoromycota</taxon>
        <taxon>Mucoromycotina</taxon>
        <taxon>Endogonomycetes</taxon>
        <taxon>Endogonales</taxon>
        <taxon>Endogonales incertae sedis</taxon>
        <taxon>Bifiguratus</taxon>
    </lineage>
</organism>
<dbReference type="InterPro" id="IPR013087">
    <property type="entry name" value="Znf_C2H2_type"/>
</dbReference>
<dbReference type="GO" id="GO:0000433">
    <property type="term" value="P:carbon catabolite repression of transcription from RNA polymerase II promoter by glucose"/>
    <property type="evidence" value="ECO:0007669"/>
    <property type="project" value="TreeGrafter"/>
</dbReference>
<keyword evidence="7" id="KW-0238">DNA-binding</keyword>
<dbReference type="PANTHER" id="PTHR47428:SF1">
    <property type="entry name" value="REGULATORY PROTEIN MIG1-RELATED"/>
    <property type="match status" value="1"/>
</dbReference>
<dbReference type="InterPro" id="IPR051007">
    <property type="entry name" value="creA/MIG_C2H2-ZnF"/>
</dbReference>
<evidence type="ECO:0000256" key="10">
    <source>
        <dbReference type="ARBA" id="ARBA00038023"/>
    </source>
</evidence>
<dbReference type="SMART" id="SM00355">
    <property type="entry name" value="ZnF_C2H2"/>
    <property type="match status" value="3"/>
</dbReference>
<dbReference type="AlphaFoldDB" id="A0A261Y1Q0"/>
<keyword evidence="3" id="KW-0677">Repeat</keyword>
<dbReference type="OrthoDB" id="654211at2759"/>
<dbReference type="SUPFAM" id="SSF57667">
    <property type="entry name" value="beta-beta-alpha zinc fingers"/>
    <property type="match status" value="1"/>
</dbReference>
<dbReference type="Proteomes" id="UP000242875">
    <property type="component" value="Unassembled WGS sequence"/>
</dbReference>
<keyword evidence="6" id="KW-0805">Transcription regulation</keyword>
<comment type="caution">
    <text evidence="14">The sequence shown here is derived from an EMBL/GenBank/DDBJ whole genome shotgun (WGS) entry which is preliminary data.</text>
</comment>
<comment type="similarity">
    <text evidence="10">Belongs to the creA/MIG C2H2-type zinc-finger protein family.</text>
</comment>
<evidence type="ECO:0000256" key="2">
    <source>
        <dbReference type="ARBA" id="ARBA00022723"/>
    </source>
</evidence>
<keyword evidence="15" id="KW-1185">Reference proteome</keyword>
<dbReference type="PANTHER" id="PTHR47428">
    <property type="entry name" value="REGULATORY PROTEIN MIG1-RELATED"/>
    <property type="match status" value="1"/>
</dbReference>
<dbReference type="GO" id="GO:0005634">
    <property type="term" value="C:nucleus"/>
    <property type="evidence" value="ECO:0007669"/>
    <property type="project" value="UniProtKB-SubCell"/>
</dbReference>
<keyword evidence="4 11" id="KW-0863">Zinc-finger</keyword>
<evidence type="ECO:0000256" key="9">
    <source>
        <dbReference type="ARBA" id="ARBA00023242"/>
    </source>
</evidence>
<dbReference type="PROSITE" id="PS00028">
    <property type="entry name" value="ZINC_FINGER_C2H2_1"/>
    <property type="match status" value="3"/>
</dbReference>
<dbReference type="InterPro" id="IPR036236">
    <property type="entry name" value="Znf_C2H2_sf"/>
</dbReference>
<feature type="domain" description="C2H2-type" evidence="13">
    <location>
        <begin position="62"/>
        <end position="91"/>
    </location>
</feature>
<sequence length="302" mass="34039">MALQQAVNSLLSLAQTTSVDMSKPKADKNMPRPYKCPMCTKSFNRLEHQTRHIRTHTGEKPHQCTFATCGKRFSRSDELTRHIRIHTSPSKRRDRRNQRLTPVAFKELNVVMDHPNPEQTNQRVRFFEQRAQTYADAEASSNPSMWKMQQCTHNGCDKSFWKPAFLNRHLQAHKESYPLAHPYSRPPSPALSACSSVEHISSSLNSDSESDSVITPEGSPQMGPAHLATRFPPSQLSKPAPVECSPFEYTVTRPTSSVRLMDIMNRPEASARTLPPLGSAYQPPQLPQVSQVTLPSISNILR</sequence>
<keyword evidence="8" id="KW-0804">Transcription</keyword>
<name>A0A261Y1Q0_9FUNG</name>
<accession>A0A261Y1Q0</accession>